<reference evidence="1 2" key="1">
    <citation type="submission" date="2019-05" db="EMBL/GenBank/DDBJ databases">
        <title>Another draft genome of Portunus trituberculatus and its Hox gene families provides insights of decapod evolution.</title>
        <authorList>
            <person name="Jeong J.-H."/>
            <person name="Song I."/>
            <person name="Kim S."/>
            <person name="Choi T."/>
            <person name="Kim D."/>
            <person name="Ryu S."/>
            <person name="Kim W."/>
        </authorList>
    </citation>
    <scope>NUCLEOTIDE SEQUENCE [LARGE SCALE GENOMIC DNA]</scope>
    <source>
        <tissue evidence="1">Muscle</tissue>
    </source>
</reference>
<dbReference type="AlphaFoldDB" id="A0A5B7FYE3"/>
<dbReference type="EMBL" id="VSRR010008771">
    <property type="protein sequence ID" value="MPC49274.1"/>
    <property type="molecule type" value="Genomic_DNA"/>
</dbReference>
<sequence length="70" mass="7448">MTDMNDIRHSNRPRRGSPVILQSLARVTLTFMLLTPPPSAPLIASLGSVVGGGARDNTALTTCLTRDFPA</sequence>
<evidence type="ECO:0000313" key="2">
    <source>
        <dbReference type="Proteomes" id="UP000324222"/>
    </source>
</evidence>
<gene>
    <name evidence="1" type="ORF">E2C01_043074</name>
</gene>
<dbReference type="Proteomes" id="UP000324222">
    <property type="component" value="Unassembled WGS sequence"/>
</dbReference>
<protein>
    <submittedName>
        <fullName evidence="1">Uncharacterized protein</fullName>
    </submittedName>
</protein>
<comment type="caution">
    <text evidence="1">The sequence shown here is derived from an EMBL/GenBank/DDBJ whole genome shotgun (WGS) entry which is preliminary data.</text>
</comment>
<proteinExistence type="predicted"/>
<keyword evidence="2" id="KW-1185">Reference proteome</keyword>
<accession>A0A5B7FYE3</accession>
<evidence type="ECO:0000313" key="1">
    <source>
        <dbReference type="EMBL" id="MPC49274.1"/>
    </source>
</evidence>
<organism evidence="1 2">
    <name type="scientific">Portunus trituberculatus</name>
    <name type="common">Swimming crab</name>
    <name type="synonym">Neptunus trituberculatus</name>
    <dbReference type="NCBI Taxonomy" id="210409"/>
    <lineage>
        <taxon>Eukaryota</taxon>
        <taxon>Metazoa</taxon>
        <taxon>Ecdysozoa</taxon>
        <taxon>Arthropoda</taxon>
        <taxon>Crustacea</taxon>
        <taxon>Multicrustacea</taxon>
        <taxon>Malacostraca</taxon>
        <taxon>Eumalacostraca</taxon>
        <taxon>Eucarida</taxon>
        <taxon>Decapoda</taxon>
        <taxon>Pleocyemata</taxon>
        <taxon>Brachyura</taxon>
        <taxon>Eubrachyura</taxon>
        <taxon>Portunoidea</taxon>
        <taxon>Portunidae</taxon>
        <taxon>Portuninae</taxon>
        <taxon>Portunus</taxon>
    </lineage>
</organism>
<name>A0A5B7FYE3_PORTR</name>